<dbReference type="PROSITE" id="PS51257">
    <property type="entry name" value="PROKAR_LIPOPROTEIN"/>
    <property type="match status" value="1"/>
</dbReference>
<dbReference type="InterPro" id="IPR006059">
    <property type="entry name" value="SBP"/>
</dbReference>
<dbReference type="PANTHER" id="PTHR30061">
    <property type="entry name" value="MALTOSE-BINDING PERIPLASMIC PROTEIN"/>
    <property type="match status" value="1"/>
</dbReference>
<evidence type="ECO:0000256" key="1">
    <source>
        <dbReference type="ARBA" id="ARBA00008520"/>
    </source>
</evidence>
<dbReference type="OrthoDB" id="358201at2"/>
<evidence type="ECO:0000256" key="4">
    <source>
        <dbReference type="SAM" id="SignalP"/>
    </source>
</evidence>
<keyword evidence="6" id="KW-1185">Reference proteome</keyword>
<dbReference type="SUPFAM" id="SSF53850">
    <property type="entry name" value="Periplasmic binding protein-like II"/>
    <property type="match status" value="1"/>
</dbReference>
<evidence type="ECO:0000256" key="2">
    <source>
        <dbReference type="ARBA" id="ARBA00022448"/>
    </source>
</evidence>
<reference evidence="5 6" key="1">
    <citation type="submission" date="2018-03" db="EMBL/GenBank/DDBJ databases">
        <title>Genomic Encyclopedia of Archaeal and Bacterial Type Strains, Phase II (KMG-II): from individual species to whole genera.</title>
        <authorList>
            <person name="Goeker M."/>
        </authorList>
    </citation>
    <scope>NUCLEOTIDE SEQUENCE [LARGE SCALE GENOMIC DNA]</scope>
    <source>
        <strain evidence="5 6">ATCC BAA-1496</strain>
    </source>
</reference>
<organism evidence="5 6">
    <name type="scientific">Knoellia remsis</name>
    <dbReference type="NCBI Taxonomy" id="407159"/>
    <lineage>
        <taxon>Bacteria</taxon>
        <taxon>Bacillati</taxon>
        <taxon>Actinomycetota</taxon>
        <taxon>Actinomycetes</taxon>
        <taxon>Micrococcales</taxon>
        <taxon>Intrasporangiaceae</taxon>
        <taxon>Knoellia</taxon>
    </lineage>
</organism>
<dbReference type="GO" id="GO:1901982">
    <property type="term" value="F:maltose binding"/>
    <property type="evidence" value="ECO:0007669"/>
    <property type="project" value="TreeGrafter"/>
</dbReference>
<dbReference type="GO" id="GO:0055052">
    <property type="term" value="C:ATP-binding cassette (ABC) transporter complex, substrate-binding subunit-containing"/>
    <property type="evidence" value="ECO:0007669"/>
    <property type="project" value="TreeGrafter"/>
</dbReference>
<dbReference type="PANTHER" id="PTHR30061:SF50">
    <property type="entry name" value="MALTOSE_MALTODEXTRIN-BINDING PERIPLASMIC PROTEIN"/>
    <property type="match status" value="1"/>
</dbReference>
<accession>A0A2T0V113</accession>
<evidence type="ECO:0000313" key="6">
    <source>
        <dbReference type="Proteomes" id="UP000237822"/>
    </source>
</evidence>
<dbReference type="Proteomes" id="UP000237822">
    <property type="component" value="Unassembled WGS sequence"/>
</dbReference>
<dbReference type="GO" id="GO:0015768">
    <property type="term" value="P:maltose transport"/>
    <property type="evidence" value="ECO:0007669"/>
    <property type="project" value="TreeGrafter"/>
</dbReference>
<evidence type="ECO:0000256" key="3">
    <source>
        <dbReference type="ARBA" id="ARBA00022729"/>
    </source>
</evidence>
<comment type="similarity">
    <text evidence="1">Belongs to the bacterial solute-binding protein 1 family.</text>
</comment>
<comment type="caution">
    <text evidence="5">The sequence shown here is derived from an EMBL/GenBank/DDBJ whole genome shotgun (WGS) entry which is preliminary data.</text>
</comment>
<dbReference type="GO" id="GO:0042956">
    <property type="term" value="P:maltodextrin transmembrane transport"/>
    <property type="evidence" value="ECO:0007669"/>
    <property type="project" value="TreeGrafter"/>
</dbReference>
<evidence type="ECO:0000313" key="5">
    <source>
        <dbReference type="EMBL" id="PRY63851.1"/>
    </source>
</evidence>
<sequence length="433" mass="45841">MVRARRAVGLTIAVAAATALTGCGAKVGDDAQDSAAKDQPVVVWSSWAQGTSQQKVYAKAFEDFTKDTGIKVEALFRGPEVWATLKTAVPAGQGPDVLPADASRIGDYDFLTDVTPVLDAKTPEGANVGDGISKNLKTVTSDPDGVPRMIADEILAYGIWFNAAKNPGIASSPPKTWDEFVAAAQKSKAAGTPAISLDGTQARQTSRWFSWALLRLAGAGAFRELGADKTGAAWDKPEVTKAAALVQGLVKDGLFQPGFEGSKSPAAQNAWAKNEMTFLLQGSWVPDETGAMQAPGFDARYFAFPTIEGGSGNELVQMGALGWSISNKAKNTEGAQQLLAYLQGEKVQQAIADEANNIPAQSTATPPERLADFRTAIDEAGQVTVTDDNAPAVGQWWDKVMTPLISDLMNAKVTPEQFASRGKAETATFWRNS</sequence>
<proteinExistence type="inferred from homology"/>
<feature type="chain" id="PRO_5015488224" evidence="4">
    <location>
        <begin position="26"/>
        <end position="433"/>
    </location>
</feature>
<dbReference type="EMBL" id="PVTI01000001">
    <property type="protein sequence ID" value="PRY63851.1"/>
    <property type="molecule type" value="Genomic_DNA"/>
</dbReference>
<keyword evidence="3 4" id="KW-0732">Signal</keyword>
<feature type="signal peptide" evidence="4">
    <location>
        <begin position="1"/>
        <end position="25"/>
    </location>
</feature>
<dbReference type="RefSeq" id="WP_106296125.1">
    <property type="nucleotide sequence ID" value="NZ_PVTI01000001.1"/>
</dbReference>
<keyword evidence="2" id="KW-0813">Transport</keyword>
<dbReference type="AlphaFoldDB" id="A0A2T0V113"/>
<protein>
    <submittedName>
        <fullName evidence="5">Carbohydrate ABC transporter substrate-binding protein (CUT1 family)</fullName>
    </submittedName>
</protein>
<gene>
    <name evidence="5" type="ORF">BCF74_101258</name>
</gene>
<dbReference type="Pfam" id="PF01547">
    <property type="entry name" value="SBP_bac_1"/>
    <property type="match status" value="1"/>
</dbReference>
<dbReference type="Gene3D" id="3.40.190.10">
    <property type="entry name" value="Periplasmic binding protein-like II"/>
    <property type="match status" value="2"/>
</dbReference>
<name>A0A2T0V113_9MICO</name>